<evidence type="ECO:0000313" key="3">
    <source>
        <dbReference type="Proteomes" id="UP001161247"/>
    </source>
</evidence>
<keyword evidence="3" id="KW-1185">Reference proteome</keyword>
<dbReference type="AlphaFoldDB" id="A0AAV1C2Y2"/>
<organism evidence="2 3">
    <name type="scientific">Oldenlandia corymbosa var. corymbosa</name>
    <dbReference type="NCBI Taxonomy" id="529605"/>
    <lineage>
        <taxon>Eukaryota</taxon>
        <taxon>Viridiplantae</taxon>
        <taxon>Streptophyta</taxon>
        <taxon>Embryophyta</taxon>
        <taxon>Tracheophyta</taxon>
        <taxon>Spermatophyta</taxon>
        <taxon>Magnoliopsida</taxon>
        <taxon>eudicotyledons</taxon>
        <taxon>Gunneridae</taxon>
        <taxon>Pentapetalae</taxon>
        <taxon>asterids</taxon>
        <taxon>lamiids</taxon>
        <taxon>Gentianales</taxon>
        <taxon>Rubiaceae</taxon>
        <taxon>Rubioideae</taxon>
        <taxon>Spermacoceae</taxon>
        <taxon>Hedyotis-Oldenlandia complex</taxon>
        <taxon>Oldenlandia</taxon>
    </lineage>
</organism>
<evidence type="ECO:0000313" key="2">
    <source>
        <dbReference type="EMBL" id="CAI9090004.1"/>
    </source>
</evidence>
<accession>A0AAV1C2Y2</accession>
<dbReference type="EMBL" id="OX459118">
    <property type="protein sequence ID" value="CAI9090004.1"/>
    <property type="molecule type" value="Genomic_DNA"/>
</dbReference>
<proteinExistence type="predicted"/>
<sequence>MIFKKSRNSKKLVTASSLALVDVDISSQSSEDEWMIKVRRAMSDTELPLYYAYRRKAHKRAKLRPRESTLKPQQSTASAWCMKIDSELSWSSDESSSSRKRVSEESKDDMVRQGKKRALQKIPVASSCLEGLTTKLEDNLQVREDIENVDQLNGFAGVEPDQPPLFS</sequence>
<protein>
    <submittedName>
        <fullName evidence="2">OLC1v1024678C1</fullName>
    </submittedName>
</protein>
<feature type="compositionally biased region" description="Basic and acidic residues" evidence="1">
    <location>
        <begin position="101"/>
        <end position="112"/>
    </location>
</feature>
<gene>
    <name evidence="2" type="ORF">OLC1_LOCUS2252</name>
</gene>
<name>A0AAV1C2Y2_OLDCO</name>
<reference evidence="2" key="1">
    <citation type="submission" date="2023-03" db="EMBL/GenBank/DDBJ databases">
        <authorList>
            <person name="Julca I."/>
        </authorList>
    </citation>
    <scope>NUCLEOTIDE SEQUENCE</scope>
</reference>
<evidence type="ECO:0000256" key="1">
    <source>
        <dbReference type="SAM" id="MobiDB-lite"/>
    </source>
</evidence>
<dbReference type="Proteomes" id="UP001161247">
    <property type="component" value="Chromosome 1"/>
</dbReference>
<feature type="region of interest" description="Disordered" evidence="1">
    <location>
        <begin position="88"/>
        <end position="118"/>
    </location>
</feature>